<comment type="similarity">
    <text evidence="1">Belongs to the dysbindin family.</text>
</comment>
<dbReference type="GO" id="GO:0005737">
    <property type="term" value="C:cytoplasm"/>
    <property type="evidence" value="ECO:0007669"/>
    <property type="project" value="InterPro"/>
</dbReference>
<keyword evidence="3" id="KW-1133">Transmembrane helix</keyword>
<dbReference type="PANTHER" id="PTHR16294:SF6">
    <property type="entry name" value="DYNAMIN N-TERMINAL DOMAIN-CONTAINING PROTEIN"/>
    <property type="match status" value="1"/>
</dbReference>
<evidence type="ECO:0000313" key="6">
    <source>
        <dbReference type="Proteomes" id="UP000790347"/>
    </source>
</evidence>
<accession>A0A922IG49</accession>
<feature type="transmembrane region" description="Helical" evidence="3">
    <location>
        <begin position="6"/>
        <end position="28"/>
    </location>
</feature>
<feature type="region of interest" description="Disordered" evidence="2">
    <location>
        <begin position="54"/>
        <end position="73"/>
    </location>
</feature>
<feature type="region of interest" description="Disordered" evidence="2">
    <location>
        <begin position="92"/>
        <end position="151"/>
    </location>
</feature>
<evidence type="ECO:0000256" key="2">
    <source>
        <dbReference type="SAM" id="MobiDB-lite"/>
    </source>
</evidence>
<feature type="compositionally biased region" description="Polar residues" evidence="2">
    <location>
        <begin position="135"/>
        <end position="151"/>
    </location>
</feature>
<reference evidence="5" key="4">
    <citation type="journal article" date="2022" name="Res Sq">
        <title>Comparative Genomics Reveals Insights into the Divergent Evolution of Astigmatic Mites and Household Pest Adaptations.</title>
        <authorList>
            <person name="Xiong Q."/>
            <person name="Wan A.T.-Y."/>
            <person name="Liu X.-Y."/>
            <person name="Fung C.S.-H."/>
            <person name="Xiao X."/>
            <person name="Malainual N."/>
            <person name="Hou J."/>
            <person name="Wang L."/>
            <person name="Wang M."/>
            <person name="Yang K."/>
            <person name="Cui Y."/>
            <person name="Leung E."/>
            <person name="Nong W."/>
            <person name="Shin S.-K."/>
            <person name="Au S."/>
            <person name="Jeong K.Y."/>
            <person name="Chew F.T."/>
            <person name="Hui J."/>
            <person name="Leung T.F."/>
            <person name="Tungtrongchitr A."/>
            <person name="Zhong N."/>
            <person name="Liu Z."/>
            <person name="Tsui S."/>
        </authorList>
    </citation>
    <scope>NUCLEOTIDE SEQUENCE</scope>
    <source>
        <strain evidence="5">Derf</strain>
        <tissue evidence="5">Whole organism</tissue>
    </source>
</reference>
<evidence type="ECO:0000313" key="5">
    <source>
        <dbReference type="EMBL" id="KAH9529725.1"/>
    </source>
</evidence>
<dbReference type="Proteomes" id="UP000828236">
    <property type="component" value="Unassembled WGS sequence"/>
</dbReference>
<evidence type="ECO:0000256" key="1">
    <source>
        <dbReference type="ARBA" id="ARBA00008686"/>
    </source>
</evidence>
<keyword evidence="3" id="KW-0472">Membrane</keyword>
<keyword evidence="3" id="KW-0812">Transmembrane</keyword>
<dbReference type="EMBL" id="SDOV01000004">
    <property type="protein sequence ID" value="KAH7642456.1"/>
    <property type="molecule type" value="Genomic_DNA"/>
</dbReference>
<reference evidence="5" key="1">
    <citation type="submission" date="2013-05" db="EMBL/GenBank/DDBJ databases">
        <authorList>
            <person name="Yim A.K.Y."/>
            <person name="Chan T.F."/>
            <person name="Ji K.M."/>
            <person name="Liu X.Y."/>
            <person name="Zhou J.W."/>
            <person name="Li R.Q."/>
            <person name="Yang K.Y."/>
            <person name="Li J."/>
            <person name="Li M."/>
            <person name="Law P.T.W."/>
            <person name="Wu Y.L."/>
            <person name="Cai Z.L."/>
            <person name="Qin H."/>
            <person name="Bao Y."/>
            <person name="Leung R.K.K."/>
            <person name="Ng P.K.S."/>
            <person name="Zou J."/>
            <person name="Zhong X.J."/>
            <person name="Ran P.X."/>
            <person name="Zhong N.S."/>
            <person name="Liu Z.G."/>
            <person name="Tsui S.K.W."/>
        </authorList>
    </citation>
    <scope>NUCLEOTIDE SEQUENCE</scope>
    <source>
        <strain evidence="5">Derf</strain>
        <tissue evidence="5">Whole organism</tissue>
    </source>
</reference>
<reference evidence="4" key="2">
    <citation type="submission" date="2020-06" db="EMBL/GenBank/DDBJ databases">
        <authorList>
            <person name="Ji K."/>
            <person name="Li J."/>
        </authorList>
    </citation>
    <scope>NUCLEOTIDE SEQUENCE</scope>
    <source>
        <strain evidence="4">JKM2019</strain>
        <tissue evidence="4">Whole body</tissue>
    </source>
</reference>
<gene>
    <name evidence="5" type="primary">DTNBP1_1</name>
    <name evidence="5" type="ORF">DERF_003594</name>
    <name evidence="4" type="ORF">HUG17_5501</name>
</gene>
<reference evidence="4" key="3">
    <citation type="journal article" date="2021" name="World Allergy Organ. J.">
        <title>Chromosome-level assembly of Dermatophagoides farinae genome and transcriptome reveals two novel allergens Der f 37 and Der f 39.</title>
        <authorList>
            <person name="Chen J."/>
            <person name="Cai Z."/>
            <person name="Fan D."/>
            <person name="Hu J."/>
            <person name="Hou Y."/>
            <person name="He Y."/>
            <person name="Zhang Z."/>
            <person name="Zhao Z."/>
            <person name="Gao P."/>
            <person name="Hu W."/>
            <person name="Sun J."/>
            <person name="Li J."/>
            <person name="Ji K."/>
        </authorList>
    </citation>
    <scope>NUCLEOTIDE SEQUENCE</scope>
    <source>
        <strain evidence="4">JKM2019</strain>
    </source>
</reference>
<keyword evidence="6" id="KW-1185">Reference proteome</keyword>
<evidence type="ECO:0000256" key="3">
    <source>
        <dbReference type="SAM" id="Phobius"/>
    </source>
</evidence>
<sequence>MASAPIIIPILCLIVIAVFLLLCTYRVIRSLFGCPHQKSSYLFEPVNQKRRSVLPSNPYTIDPSSPASNGSTASPNSVYYKGGMLFYPALASASAPSRSPSPPRDPDDDDHKSDIQDEIIDLDTVDTRIDGESSMADTPSPNSSNTTREDTNNLLTVHSTDSSSPEHLNNFKHIPDDEHDNNRWNNNHFESDILFEMFEHIRDRIQHVQQDLTTSFRELTIGTIVDSPATYPTSLSRDKSNLYDLDVNLYAGADVIEYFQHRWIEIQNETKHNANKAQSVSKHIGQMRSHLKNFNKTTDDLESELDKLAPEIHDSLLEIEHELERSLLLLNKLNEAVICLNKEVIDCDHQQRKDESKQKLDEMLIRRAEDLVIYEAQLRSKYERQEVAILKERQLVFQQAFEEELRLYKEKGLVTESNKLKEPSDGTRLEDISLDIDQDEANELEKFLEND</sequence>
<evidence type="ECO:0000313" key="4">
    <source>
        <dbReference type="EMBL" id="KAH7642456.1"/>
    </source>
</evidence>
<proteinExistence type="inferred from homology"/>
<comment type="caution">
    <text evidence="5">The sequence shown here is derived from an EMBL/GenBank/DDBJ whole genome shotgun (WGS) entry which is preliminary data.</text>
</comment>
<dbReference type="Proteomes" id="UP000790347">
    <property type="component" value="Unassembled WGS sequence"/>
</dbReference>
<name>A0A922IG49_DERFA</name>
<dbReference type="InterPro" id="IPR007531">
    <property type="entry name" value="Dysbindin"/>
</dbReference>
<organism evidence="5 6">
    <name type="scientific">Dermatophagoides farinae</name>
    <name type="common">American house dust mite</name>
    <dbReference type="NCBI Taxonomy" id="6954"/>
    <lineage>
        <taxon>Eukaryota</taxon>
        <taxon>Metazoa</taxon>
        <taxon>Ecdysozoa</taxon>
        <taxon>Arthropoda</taxon>
        <taxon>Chelicerata</taxon>
        <taxon>Arachnida</taxon>
        <taxon>Acari</taxon>
        <taxon>Acariformes</taxon>
        <taxon>Sarcoptiformes</taxon>
        <taxon>Astigmata</taxon>
        <taxon>Psoroptidia</taxon>
        <taxon>Analgoidea</taxon>
        <taxon>Pyroglyphidae</taxon>
        <taxon>Dermatophagoidinae</taxon>
        <taxon>Dermatophagoides</taxon>
    </lineage>
</organism>
<dbReference type="AlphaFoldDB" id="A0A922IG49"/>
<dbReference type="PANTHER" id="PTHR16294">
    <property type="entry name" value="DYSTROBREVIN BINDING PROTEIN 1 DYSBINDIN"/>
    <property type="match status" value="1"/>
</dbReference>
<protein>
    <submittedName>
        <fullName evidence="4">Atg14-like protein</fullName>
    </submittedName>
    <submittedName>
        <fullName evidence="5">Dysbindin</fullName>
    </submittedName>
</protein>
<dbReference type="EMBL" id="ASGP02000001">
    <property type="protein sequence ID" value="KAH9529725.1"/>
    <property type="molecule type" value="Genomic_DNA"/>
</dbReference>